<evidence type="ECO:0000313" key="5">
    <source>
        <dbReference type="Proteomes" id="UP001428341"/>
    </source>
</evidence>
<comment type="subcellular location">
    <subcellularLocation>
        <location evidence="1">Nucleus</location>
    </subcellularLocation>
</comment>
<dbReference type="PANTHER" id="PTHR15074">
    <property type="entry name" value="METHYL-CPG-BINDING PROTEIN"/>
    <property type="match status" value="1"/>
</dbReference>
<dbReference type="InterPro" id="IPR011257">
    <property type="entry name" value="DNA_glycosylase"/>
</dbReference>
<comment type="caution">
    <text evidence="4">The sequence shown here is derived from an EMBL/GenBank/DDBJ whole genome shotgun (WGS) entry which is preliminary data.</text>
</comment>
<evidence type="ECO:0008006" key="6">
    <source>
        <dbReference type="Google" id="ProtNLM"/>
    </source>
</evidence>
<dbReference type="GO" id="GO:0006281">
    <property type="term" value="P:DNA repair"/>
    <property type="evidence" value="ECO:0007669"/>
    <property type="project" value="InterPro"/>
</dbReference>
<protein>
    <recommendedName>
        <fullName evidence="6">HhH-GPD domain-containing protein</fullName>
    </recommendedName>
</protein>
<dbReference type="SUPFAM" id="SSF48150">
    <property type="entry name" value="DNA-glycosylase"/>
    <property type="match status" value="1"/>
</dbReference>
<feature type="compositionally biased region" description="Basic and acidic residues" evidence="3">
    <location>
        <begin position="283"/>
        <end position="293"/>
    </location>
</feature>
<evidence type="ECO:0000313" key="4">
    <source>
        <dbReference type="EMBL" id="KAK9192371.1"/>
    </source>
</evidence>
<dbReference type="GO" id="GO:0003677">
    <property type="term" value="F:DNA binding"/>
    <property type="evidence" value="ECO:0007669"/>
    <property type="project" value="InterPro"/>
</dbReference>
<proteinExistence type="predicted"/>
<dbReference type="Gene3D" id="1.10.340.30">
    <property type="entry name" value="Hypothetical protein, domain 2"/>
    <property type="match status" value="1"/>
</dbReference>
<keyword evidence="2" id="KW-0539">Nucleus</keyword>
<feature type="compositionally biased region" description="Basic and acidic residues" evidence="3">
    <location>
        <begin position="307"/>
        <end position="319"/>
    </location>
</feature>
<accession>A0AAP0LYS4</accession>
<dbReference type="InterPro" id="IPR045138">
    <property type="entry name" value="MeCP2/MBD4"/>
</dbReference>
<evidence type="ECO:0000256" key="1">
    <source>
        <dbReference type="ARBA" id="ARBA00004123"/>
    </source>
</evidence>
<sequence>MRICYYIGKFSLSPLYCSVKGWKLEMEEAQTGENLQRRKKKCKKKKKKVEEEGFATVSDSEGLEIHKKKKKRKHSCVSAEETQVRRSPYFQKIPEEKQQQKKNKKKPLISVPPEVGKSNEILLDKDKEKEPLLISVKPEEEEDQKKKPRTQLFVKIEEALSRYAYKHHCQTLRRKIGFCPLKKQPLWYNAEKKASPYFQKRNTENDERKNHDITTSNTMARPHHVQVPKVKVSPYFQRQKAGNVERKNHDTSTMAQVRKVSPYFQNQNSTTPAAATVQVHNQQQEEKEKDIAVKKKRSRSVTLTAAQKRDEAYERKRPDNTWNPPRSPIVLLQHEHVHDPWRVIIICMLLNRTTGLQEIATLLKAGRVISDLFTLCPDAKTATEVDAEEIEKIISTLGLQKKRAPMIKRFSQEYLGESWTHVTQLHGVGKYAADAFAIFCTGKWDRVRPTDHMLNYYWEFLVSTKGNL</sequence>
<reference evidence="4 5" key="1">
    <citation type="submission" date="2024-05" db="EMBL/GenBank/DDBJ databases">
        <title>Haplotype-resolved chromosome-level genome assembly of Huyou (Citrus changshanensis).</title>
        <authorList>
            <person name="Miao C."/>
            <person name="Chen W."/>
            <person name="Wu Y."/>
            <person name="Wang L."/>
            <person name="Zhao S."/>
            <person name="Grierson D."/>
            <person name="Xu C."/>
            <person name="Chen K."/>
        </authorList>
    </citation>
    <scope>NUCLEOTIDE SEQUENCE [LARGE SCALE GENOMIC DNA]</scope>
    <source>
        <strain evidence="4">01-14</strain>
        <tissue evidence="4">Leaf</tissue>
    </source>
</reference>
<dbReference type="GO" id="GO:0005634">
    <property type="term" value="C:nucleus"/>
    <property type="evidence" value="ECO:0007669"/>
    <property type="project" value="UniProtKB-SubCell"/>
</dbReference>
<keyword evidence="5" id="KW-1185">Reference proteome</keyword>
<name>A0AAP0LYS4_9ROSI</name>
<feature type="region of interest" description="Disordered" evidence="3">
    <location>
        <begin position="60"/>
        <end position="123"/>
    </location>
</feature>
<gene>
    <name evidence="4" type="ORF">WN944_003061</name>
</gene>
<feature type="region of interest" description="Disordered" evidence="3">
    <location>
        <begin position="281"/>
        <end position="321"/>
    </location>
</feature>
<dbReference type="Proteomes" id="UP001428341">
    <property type="component" value="Unassembled WGS sequence"/>
</dbReference>
<organism evidence="4 5">
    <name type="scientific">Citrus x changshan-huyou</name>
    <dbReference type="NCBI Taxonomy" id="2935761"/>
    <lineage>
        <taxon>Eukaryota</taxon>
        <taxon>Viridiplantae</taxon>
        <taxon>Streptophyta</taxon>
        <taxon>Embryophyta</taxon>
        <taxon>Tracheophyta</taxon>
        <taxon>Spermatophyta</taxon>
        <taxon>Magnoliopsida</taxon>
        <taxon>eudicotyledons</taxon>
        <taxon>Gunneridae</taxon>
        <taxon>Pentapetalae</taxon>
        <taxon>rosids</taxon>
        <taxon>malvids</taxon>
        <taxon>Sapindales</taxon>
        <taxon>Rutaceae</taxon>
        <taxon>Aurantioideae</taxon>
        <taxon>Citrus</taxon>
    </lineage>
</organism>
<dbReference type="PANTHER" id="PTHR15074:SF0">
    <property type="entry name" value="METHYL-CPG-BINDING DOMAIN PROTEIN 4-LIKE PROTEIN"/>
    <property type="match status" value="1"/>
</dbReference>
<dbReference type="EMBL" id="JBCGBO010000006">
    <property type="protein sequence ID" value="KAK9192371.1"/>
    <property type="molecule type" value="Genomic_DNA"/>
</dbReference>
<feature type="compositionally biased region" description="Basic residues" evidence="3">
    <location>
        <begin position="66"/>
        <end position="75"/>
    </location>
</feature>
<evidence type="ECO:0000256" key="2">
    <source>
        <dbReference type="ARBA" id="ARBA00023242"/>
    </source>
</evidence>
<dbReference type="GO" id="GO:0003824">
    <property type="term" value="F:catalytic activity"/>
    <property type="evidence" value="ECO:0007669"/>
    <property type="project" value="InterPro"/>
</dbReference>
<evidence type="ECO:0000256" key="3">
    <source>
        <dbReference type="SAM" id="MobiDB-lite"/>
    </source>
</evidence>
<dbReference type="AlphaFoldDB" id="A0AAP0LYS4"/>